<comment type="caution">
    <text evidence="1">The sequence shown here is derived from an EMBL/GenBank/DDBJ whole genome shotgun (WGS) entry which is preliminary data.</text>
</comment>
<evidence type="ECO:0000313" key="1">
    <source>
        <dbReference type="EMBL" id="OQB42461.1"/>
    </source>
</evidence>
<sequence>MADIVNDFYKKDAHDSDEVIHQVLKCCDDPKVKDIWDGKNVFTEEYEDNIWNDIQEYENYVVEDLTGIDVEELNQKIDEEMGKHI</sequence>
<reference evidence="1" key="1">
    <citation type="submission" date="2017-02" db="EMBL/GenBank/DDBJ databases">
        <title>Delving into the versatile metabolic prowess of the omnipresent phylum Bacteroidetes.</title>
        <authorList>
            <person name="Nobu M.K."/>
            <person name="Mei R."/>
            <person name="Narihiro T."/>
            <person name="Kuroda K."/>
            <person name="Liu W.-T."/>
        </authorList>
    </citation>
    <scope>NUCLEOTIDE SEQUENCE</scope>
    <source>
        <strain evidence="1">ADurb.Bin160</strain>
    </source>
</reference>
<name>A0A1V5ZQX8_9BACT</name>
<proteinExistence type="predicted"/>
<dbReference type="AlphaFoldDB" id="A0A1V5ZQX8"/>
<dbReference type="Proteomes" id="UP000485621">
    <property type="component" value="Unassembled WGS sequence"/>
</dbReference>
<gene>
    <name evidence="1" type="ORF">BWY04_00159</name>
</gene>
<dbReference type="EMBL" id="MWDB01000002">
    <property type="protein sequence ID" value="OQB42461.1"/>
    <property type="molecule type" value="Genomic_DNA"/>
</dbReference>
<organism evidence="1">
    <name type="scientific">candidate division CPR1 bacterium ADurb.Bin160</name>
    <dbReference type="NCBI Taxonomy" id="1852826"/>
    <lineage>
        <taxon>Bacteria</taxon>
        <taxon>candidate division CPR1</taxon>
    </lineage>
</organism>
<protein>
    <submittedName>
        <fullName evidence="1">Uncharacterized protein</fullName>
    </submittedName>
</protein>
<accession>A0A1V5ZQX8</accession>